<evidence type="ECO:0000256" key="5">
    <source>
        <dbReference type="SAM" id="Phobius"/>
    </source>
</evidence>
<dbReference type="GO" id="GO:0005886">
    <property type="term" value="C:plasma membrane"/>
    <property type="evidence" value="ECO:0007669"/>
    <property type="project" value="TreeGrafter"/>
</dbReference>
<evidence type="ECO:0000256" key="3">
    <source>
        <dbReference type="ARBA" id="ARBA00022989"/>
    </source>
</evidence>
<protein>
    <recommendedName>
        <fullName evidence="6">Late embryogenesis abundant protein LEA-2 subgroup domain-containing protein</fullName>
    </recommendedName>
</protein>
<evidence type="ECO:0000256" key="2">
    <source>
        <dbReference type="ARBA" id="ARBA00022692"/>
    </source>
</evidence>
<dbReference type="Proteomes" id="UP000242715">
    <property type="component" value="Unassembled WGS sequence"/>
</dbReference>
<dbReference type="GO" id="GO:0098542">
    <property type="term" value="P:defense response to other organism"/>
    <property type="evidence" value="ECO:0007669"/>
    <property type="project" value="InterPro"/>
</dbReference>
<dbReference type="Pfam" id="PF03168">
    <property type="entry name" value="LEA_2"/>
    <property type="match status" value="1"/>
</dbReference>
<name>A0A2Z6PB41_TRISU</name>
<dbReference type="EMBL" id="DF974158">
    <property type="protein sequence ID" value="GAU45895.1"/>
    <property type="molecule type" value="Genomic_DNA"/>
</dbReference>
<sequence>MATKSNRRHNNDNLDGCCCSRCLCGCFNCCCRCLCSCIGYFFNYILSIICNIIIAVVIFAVLFWLIVHPNYIKFTITDASLTQFNFRNNNTLHYDLSVNIMIRNPNRRVGIYYDNIEMLAFYKDVRFGSQTFGKFFQSHKNTSFLKAVFRGQKVIALSSDQIRELNKGTKNGVYAIVVKVFLKARFKFGFFKTWEGNPKVGCDLQVPLKSGNEISSGNEFLATNCDWDDKWWLFR</sequence>
<accession>A0A2Z6PB41</accession>
<dbReference type="GO" id="GO:0009506">
    <property type="term" value="C:plasmodesma"/>
    <property type="evidence" value="ECO:0007669"/>
    <property type="project" value="TreeGrafter"/>
</dbReference>
<gene>
    <name evidence="7" type="ORF">TSUD_24970</name>
</gene>
<keyword evidence="4 5" id="KW-0472">Membrane</keyword>
<dbReference type="InterPro" id="IPR004864">
    <property type="entry name" value="LEA_2"/>
</dbReference>
<organism evidence="7 8">
    <name type="scientific">Trifolium subterraneum</name>
    <name type="common">Subterranean clover</name>
    <dbReference type="NCBI Taxonomy" id="3900"/>
    <lineage>
        <taxon>Eukaryota</taxon>
        <taxon>Viridiplantae</taxon>
        <taxon>Streptophyta</taxon>
        <taxon>Embryophyta</taxon>
        <taxon>Tracheophyta</taxon>
        <taxon>Spermatophyta</taxon>
        <taxon>Magnoliopsida</taxon>
        <taxon>eudicotyledons</taxon>
        <taxon>Gunneridae</taxon>
        <taxon>Pentapetalae</taxon>
        <taxon>rosids</taxon>
        <taxon>fabids</taxon>
        <taxon>Fabales</taxon>
        <taxon>Fabaceae</taxon>
        <taxon>Papilionoideae</taxon>
        <taxon>50 kb inversion clade</taxon>
        <taxon>NPAAA clade</taxon>
        <taxon>Hologalegina</taxon>
        <taxon>IRL clade</taxon>
        <taxon>Trifolieae</taxon>
        <taxon>Trifolium</taxon>
    </lineage>
</organism>
<evidence type="ECO:0000256" key="4">
    <source>
        <dbReference type="ARBA" id="ARBA00023136"/>
    </source>
</evidence>
<dbReference type="InterPro" id="IPR044839">
    <property type="entry name" value="NDR1-like"/>
</dbReference>
<evidence type="ECO:0000259" key="6">
    <source>
        <dbReference type="Pfam" id="PF03168"/>
    </source>
</evidence>
<dbReference type="PANTHER" id="PTHR31415">
    <property type="entry name" value="OS05G0367900 PROTEIN"/>
    <property type="match status" value="1"/>
</dbReference>
<evidence type="ECO:0000313" key="7">
    <source>
        <dbReference type="EMBL" id="GAU45895.1"/>
    </source>
</evidence>
<comment type="subcellular location">
    <subcellularLocation>
        <location evidence="1">Membrane</location>
        <topology evidence="1">Single-pass membrane protein</topology>
    </subcellularLocation>
</comment>
<evidence type="ECO:0000313" key="8">
    <source>
        <dbReference type="Proteomes" id="UP000242715"/>
    </source>
</evidence>
<evidence type="ECO:0000256" key="1">
    <source>
        <dbReference type="ARBA" id="ARBA00004167"/>
    </source>
</evidence>
<dbReference type="PANTHER" id="PTHR31415:SF61">
    <property type="entry name" value="LATE EMBRYOGENESIS ABUNDANT PROTEIN"/>
    <property type="match status" value="1"/>
</dbReference>
<proteinExistence type="predicted"/>
<reference evidence="8" key="1">
    <citation type="journal article" date="2017" name="Front. Plant Sci.">
        <title>Climate Clever Clovers: New Paradigm to Reduce the Environmental Footprint of Ruminants by Breeding Low Methanogenic Forages Utilizing Haplotype Variation.</title>
        <authorList>
            <person name="Kaur P."/>
            <person name="Appels R."/>
            <person name="Bayer P.E."/>
            <person name="Keeble-Gagnere G."/>
            <person name="Wang J."/>
            <person name="Hirakawa H."/>
            <person name="Shirasawa K."/>
            <person name="Vercoe P."/>
            <person name="Stefanova K."/>
            <person name="Durmic Z."/>
            <person name="Nichols P."/>
            <person name="Revell C."/>
            <person name="Isobe S.N."/>
            <person name="Edwards D."/>
            <person name="Erskine W."/>
        </authorList>
    </citation>
    <scope>NUCLEOTIDE SEQUENCE [LARGE SCALE GENOMIC DNA]</scope>
    <source>
        <strain evidence="8">cv. Daliak</strain>
    </source>
</reference>
<keyword evidence="8" id="KW-1185">Reference proteome</keyword>
<keyword evidence="3 5" id="KW-1133">Transmembrane helix</keyword>
<feature type="transmembrane region" description="Helical" evidence="5">
    <location>
        <begin position="41"/>
        <end position="67"/>
    </location>
</feature>
<feature type="domain" description="Late embryogenesis abundant protein LEA-2 subgroup" evidence="6">
    <location>
        <begin position="101"/>
        <end position="195"/>
    </location>
</feature>
<dbReference type="AlphaFoldDB" id="A0A2Z6PB41"/>
<dbReference type="OrthoDB" id="1889094at2759"/>
<keyword evidence="2 5" id="KW-0812">Transmembrane</keyword>